<keyword evidence="2" id="KW-1185">Reference proteome</keyword>
<evidence type="ECO:0000313" key="1">
    <source>
        <dbReference type="EMBL" id="KAK2139381.1"/>
    </source>
</evidence>
<sequence length="90" mass="10268">MDHTLKSEDTILSHLIPYIIHGWPDEKSELPFDLTAYWNFKSELIRVDGVICKGNKVLIPTVLLARMVEKTHSSQLVFENSIPIASDTLF</sequence>
<dbReference type="Proteomes" id="UP001208570">
    <property type="component" value="Unassembled WGS sequence"/>
</dbReference>
<dbReference type="EMBL" id="JAODUP010001830">
    <property type="protein sequence ID" value="KAK2139381.1"/>
    <property type="molecule type" value="Genomic_DNA"/>
</dbReference>
<dbReference type="AlphaFoldDB" id="A0AAD9IR25"/>
<reference evidence="1" key="1">
    <citation type="journal article" date="2023" name="Mol. Biol. Evol.">
        <title>Third-Generation Sequencing Reveals the Adaptive Role of the Epigenome in Three Deep-Sea Polychaetes.</title>
        <authorList>
            <person name="Perez M."/>
            <person name="Aroh O."/>
            <person name="Sun Y."/>
            <person name="Lan Y."/>
            <person name="Juniper S.K."/>
            <person name="Young C.R."/>
            <person name="Angers B."/>
            <person name="Qian P.Y."/>
        </authorList>
    </citation>
    <scope>NUCLEOTIDE SEQUENCE</scope>
    <source>
        <strain evidence="1">P08H-3</strain>
    </source>
</reference>
<comment type="caution">
    <text evidence="1">The sequence shown here is derived from an EMBL/GenBank/DDBJ whole genome shotgun (WGS) entry which is preliminary data.</text>
</comment>
<accession>A0AAD9IR25</accession>
<name>A0AAD9IR25_9ANNE</name>
<proteinExistence type="predicted"/>
<evidence type="ECO:0000313" key="2">
    <source>
        <dbReference type="Proteomes" id="UP001208570"/>
    </source>
</evidence>
<protein>
    <submittedName>
        <fullName evidence="1">Uncharacterized protein</fullName>
    </submittedName>
</protein>
<organism evidence="1 2">
    <name type="scientific">Paralvinella palmiformis</name>
    <dbReference type="NCBI Taxonomy" id="53620"/>
    <lineage>
        <taxon>Eukaryota</taxon>
        <taxon>Metazoa</taxon>
        <taxon>Spiralia</taxon>
        <taxon>Lophotrochozoa</taxon>
        <taxon>Annelida</taxon>
        <taxon>Polychaeta</taxon>
        <taxon>Sedentaria</taxon>
        <taxon>Canalipalpata</taxon>
        <taxon>Terebellida</taxon>
        <taxon>Terebelliformia</taxon>
        <taxon>Alvinellidae</taxon>
        <taxon>Paralvinella</taxon>
    </lineage>
</organism>
<gene>
    <name evidence="1" type="ORF">LSH36_1827g00004</name>
</gene>